<protein>
    <submittedName>
        <fullName evidence="1">Amino acid permease family protein</fullName>
    </submittedName>
</protein>
<name>A0A5K1K0U0_9APHY</name>
<evidence type="ECO:0000313" key="1">
    <source>
        <dbReference type="EMBL" id="VWO98930.1"/>
    </source>
</evidence>
<organism evidence="1">
    <name type="scientific">Ganoderma boninense</name>
    <dbReference type="NCBI Taxonomy" id="34458"/>
    <lineage>
        <taxon>Eukaryota</taxon>
        <taxon>Fungi</taxon>
        <taxon>Dikarya</taxon>
        <taxon>Basidiomycota</taxon>
        <taxon>Agaricomycotina</taxon>
        <taxon>Agaricomycetes</taxon>
        <taxon>Polyporales</taxon>
        <taxon>Polyporaceae</taxon>
        <taxon>Ganoderma</taxon>
    </lineage>
</organism>
<proteinExistence type="predicted"/>
<dbReference type="EMBL" id="LR727283">
    <property type="protein sequence ID" value="VWO98930.1"/>
    <property type="molecule type" value="Genomic_DNA"/>
</dbReference>
<accession>A0A5K1K0U0</accession>
<reference evidence="1" key="1">
    <citation type="submission" date="2019-10" db="EMBL/GenBank/DDBJ databases">
        <authorList>
            <person name="Nor Muhammad N."/>
        </authorList>
    </citation>
    <scope>NUCLEOTIDE SEQUENCE</scope>
</reference>
<sequence length="200" mass="22051">MLRRTSDVAQNLFPGYEHMEFIKKSELAIETHAILDGKVKIVRLDTGGFLMGMVGPGRMFNWNAKTNVYTIIGPSTAKNTFTHQSDIGRSVAQVAVLALDPATAATVPAQIRVGGNILDFEQIREIVSRVKGIPKGEIVCKDLAEAKEALKKNPSPTVFDYVKMFGAVGALDFTKNDNELVNPGQSLWKWKTVEEEFRGL</sequence>
<dbReference type="AlphaFoldDB" id="A0A5K1K0U0"/>
<gene>
    <name evidence="1" type="primary">A0A0H2XHD4</name>
</gene>